<feature type="transmembrane region" description="Helical" evidence="1">
    <location>
        <begin position="53"/>
        <end position="78"/>
    </location>
</feature>
<sequence length="87" mass="9648">MTITSVIVLYAVTWFMCLFIALPIRVTTQNDTGEIIPGTAPSAPVNPRLGRKFFWVTVVSTVIWAALCAFILSGALTVHDIDFFNRM</sequence>
<accession>A0A5B8FWT9</accession>
<keyword evidence="1" id="KW-1133">Transmembrane helix</keyword>
<evidence type="ECO:0000313" key="3">
    <source>
        <dbReference type="Proteomes" id="UP000305888"/>
    </source>
</evidence>
<keyword evidence="1" id="KW-0472">Membrane</keyword>
<dbReference type="Proteomes" id="UP000305888">
    <property type="component" value="Chromosome"/>
</dbReference>
<reference evidence="2 3" key="1">
    <citation type="submission" date="2019-06" db="EMBL/GenBank/DDBJ databases">
        <title>Genome sequence of Rhodobacteraceae bacterium D4M1.</title>
        <authorList>
            <person name="Cao J."/>
        </authorList>
    </citation>
    <scope>NUCLEOTIDE SEQUENCE [LARGE SCALE GENOMIC DNA]</scope>
    <source>
        <strain evidence="2 3">D4M1</strain>
    </source>
</reference>
<name>A0A5B8FWT9_9RHOB</name>
<dbReference type="EMBL" id="CP040818">
    <property type="protein sequence ID" value="QDL92024.1"/>
    <property type="molecule type" value="Genomic_DNA"/>
</dbReference>
<dbReference type="InterPro" id="IPR009935">
    <property type="entry name" value="DUF1467"/>
</dbReference>
<keyword evidence="1" id="KW-0812">Transmembrane</keyword>
<gene>
    <name evidence="2" type="ORF">FDP22_09695</name>
</gene>
<protein>
    <submittedName>
        <fullName evidence="2">DUF1467 family protein</fullName>
    </submittedName>
</protein>
<dbReference type="OrthoDB" id="9804637at2"/>
<feature type="transmembrane region" description="Helical" evidence="1">
    <location>
        <begin position="7"/>
        <end position="24"/>
    </location>
</feature>
<organism evidence="2 3">
    <name type="scientific">Paroceanicella profunda</name>
    <dbReference type="NCBI Taxonomy" id="2579971"/>
    <lineage>
        <taxon>Bacteria</taxon>
        <taxon>Pseudomonadati</taxon>
        <taxon>Pseudomonadota</taxon>
        <taxon>Alphaproteobacteria</taxon>
        <taxon>Rhodobacterales</taxon>
        <taxon>Paracoccaceae</taxon>
        <taxon>Paroceanicella</taxon>
    </lineage>
</organism>
<dbReference type="Pfam" id="PF07330">
    <property type="entry name" value="DUF1467"/>
    <property type="match status" value="1"/>
</dbReference>
<keyword evidence="3" id="KW-1185">Reference proteome</keyword>
<evidence type="ECO:0000256" key="1">
    <source>
        <dbReference type="SAM" id="Phobius"/>
    </source>
</evidence>
<dbReference type="RefSeq" id="WP_138571926.1">
    <property type="nucleotide sequence ID" value="NZ_CP040818.1"/>
</dbReference>
<dbReference type="KEGG" id="ppru:FDP22_09695"/>
<dbReference type="AlphaFoldDB" id="A0A5B8FWT9"/>
<evidence type="ECO:0000313" key="2">
    <source>
        <dbReference type="EMBL" id="QDL92024.1"/>
    </source>
</evidence>
<proteinExistence type="predicted"/>